<keyword evidence="1" id="KW-1133">Transmembrane helix</keyword>
<gene>
    <name evidence="2" type="ORF">SK3146_05187</name>
</gene>
<reference evidence="2" key="1">
    <citation type="submission" date="2018-02" db="EMBL/GenBank/DDBJ databases">
        <authorList>
            <person name="Kim S.-K."/>
            <person name="Jung H.-I."/>
            <person name="Lee S.-W."/>
        </authorList>
    </citation>
    <scope>NUCLEOTIDE SEQUENCE</scope>
    <source>
        <strain evidence="2">SK3146</strain>
    </source>
</reference>
<dbReference type="Proteomes" id="UP001057134">
    <property type="component" value="Chromosome"/>
</dbReference>
<keyword evidence="1" id="KW-0812">Transmembrane</keyword>
<proteinExistence type="predicted"/>
<keyword evidence="3" id="KW-1185">Reference proteome</keyword>
<keyword evidence="1" id="KW-0472">Membrane</keyword>
<name>A0ABY4RWT1_9BACL</name>
<organism evidence="2 3">
    <name type="scientific">Paenibacillus konkukensis</name>
    <dbReference type="NCBI Taxonomy" id="2020716"/>
    <lineage>
        <taxon>Bacteria</taxon>
        <taxon>Bacillati</taxon>
        <taxon>Bacillota</taxon>
        <taxon>Bacilli</taxon>
        <taxon>Bacillales</taxon>
        <taxon>Paenibacillaceae</taxon>
        <taxon>Paenibacillus</taxon>
    </lineage>
</organism>
<sequence length="247" mass="27952">MAMNPKQSWTDRMTGKDLIFSFIIIDLTIVTIGALSWKFGSARELIDQISFGSALSTILLAIVAMVYSYVQALEASGHNMLVQQALGRIIDKVDEFAHMKEELLALKQDTRTYNEHILESFNRFAEQASAHIDSVFEVLREQGLDVPEELEKDIAEVYRSKFNSELAAIKSRFLVSQDKRLIRELMVLIQTSFQSGYEVTLLELVDLLVYKGVEFEVRELGEVLASLEQLGIVAMADTERGRAVRIQ</sequence>
<evidence type="ECO:0000313" key="3">
    <source>
        <dbReference type="Proteomes" id="UP001057134"/>
    </source>
</evidence>
<feature type="transmembrane region" description="Helical" evidence="1">
    <location>
        <begin position="18"/>
        <end position="37"/>
    </location>
</feature>
<dbReference type="EMBL" id="CP027059">
    <property type="protein sequence ID" value="UQZ85897.1"/>
    <property type="molecule type" value="Genomic_DNA"/>
</dbReference>
<protein>
    <submittedName>
        <fullName evidence="2">Uncharacterized protein</fullName>
    </submittedName>
</protein>
<evidence type="ECO:0000313" key="2">
    <source>
        <dbReference type="EMBL" id="UQZ85897.1"/>
    </source>
</evidence>
<accession>A0ABY4RWT1</accession>
<dbReference type="RefSeq" id="WP_249861481.1">
    <property type="nucleotide sequence ID" value="NZ_CP027059.1"/>
</dbReference>
<reference evidence="2" key="2">
    <citation type="journal article" date="2021" name="J Anim Sci Technol">
        <title>Complete genome sequence of Paenibacillus konkukensis sp. nov. SK3146 as a potential probiotic strain.</title>
        <authorList>
            <person name="Jung H.I."/>
            <person name="Park S."/>
            <person name="Niu K.M."/>
            <person name="Lee S.W."/>
            <person name="Kothari D."/>
            <person name="Yi K.J."/>
            <person name="Kim S.K."/>
        </authorList>
    </citation>
    <scope>NUCLEOTIDE SEQUENCE</scope>
    <source>
        <strain evidence="2">SK3146</strain>
    </source>
</reference>
<feature type="transmembrane region" description="Helical" evidence="1">
    <location>
        <begin position="49"/>
        <end position="70"/>
    </location>
</feature>
<evidence type="ECO:0000256" key="1">
    <source>
        <dbReference type="SAM" id="Phobius"/>
    </source>
</evidence>